<accession>A0ABM7SJA8</accession>
<evidence type="ECO:0000256" key="6">
    <source>
        <dbReference type="SAM" id="Phobius"/>
    </source>
</evidence>
<evidence type="ECO:0000313" key="8">
    <source>
        <dbReference type="Proteomes" id="UP000826775"/>
    </source>
</evidence>
<gene>
    <name evidence="7" type="ORF">NHP190003_14540</name>
</gene>
<comment type="subcellular location">
    <subcellularLocation>
        <location evidence="1">Cell membrane</location>
        <topology evidence="1">Multi-pass membrane protein</topology>
    </subcellularLocation>
</comment>
<evidence type="ECO:0000256" key="4">
    <source>
        <dbReference type="ARBA" id="ARBA00022989"/>
    </source>
</evidence>
<dbReference type="EMBL" id="AP024814">
    <property type="protein sequence ID" value="BCZ18172.1"/>
    <property type="molecule type" value="Genomic_DNA"/>
</dbReference>
<keyword evidence="3 6" id="KW-0812">Transmembrane</keyword>
<reference evidence="7 8" key="1">
    <citation type="submission" date="2021-07" db="EMBL/GenBank/DDBJ databases">
        <title>Novel Helicobacter sp. Isolated from a dog.</title>
        <authorList>
            <person name="Rimbara E."/>
            <person name="Suzuki M."/>
        </authorList>
    </citation>
    <scope>NUCLEOTIDE SEQUENCE [LARGE SCALE GENOMIC DNA]</scope>
    <source>
        <strain evidence="8">NHP19-003</strain>
    </source>
</reference>
<proteinExistence type="predicted"/>
<keyword evidence="2" id="KW-1003">Cell membrane</keyword>
<feature type="transmembrane region" description="Helical" evidence="6">
    <location>
        <begin position="20"/>
        <end position="42"/>
    </location>
</feature>
<evidence type="ECO:0000256" key="3">
    <source>
        <dbReference type="ARBA" id="ARBA00022692"/>
    </source>
</evidence>
<keyword evidence="8" id="KW-1185">Reference proteome</keyword>
<keyword evidence="4 6" id="KW-1133">Transmembrane helix</keyword>
<keyword evidence="5 6" id="KW-0472">Membrane</keyword>
<protein>
    <submittedName>
        <fullName evidence="7">Uncharacterized protein</fullName>
    </submittedName>
</protein>
<evidence type="ECO:0000256" key="5">
    <source>
        <dbReference type="ARBA" id="ARBA00023136"/>
    </source>
</evidence>
<evidence type="ECO:0000256" key="1">
    <source>
        <dbReference type="ARBA" id="ARBA00004651"/>
    </source>
</evidence>
<feature type="transmembrane region" description="Helical" evidence="6">
    <location>
        <begin position="54"/>
        <end position="75"/>
    </location>
</feature>
<sequence>MLYFGSIFSGLNLFYSNATLIWLTCCLEVETLLYFAAVAFLFSKDKMRALYGKYYKVADYLCALIFTAFALFILARHTKAWL</sequence>
<evidence type="ECO:0000313" key="7">
    <source>
        <dbReference type="EMBL" id="BCZ18172.1"/>
    </source>
</evidence>
<dbReference type="Pfam" id="PF01810">
    <property type="entry name" value="LysE"/>
    <property type="match status" value="1"/>
</dbReference>
<dbReference type="Proteomes" id="UP000826775">
    <property type="component" value="Chromosome"/>
</dbReference>
<name>A0ABM7SJA8_9HELI</name>
<organism evidence="7 8">
    <name type="scientific">Helicobacter gastrocanis</name>
    <dbReference type="NCBI Taxonomy" id="2849641"/>
    <lineage>
        <taxon>Bacteria</taxon>
        <taxon>Pseudomonadati</taxon>
        <taxon>Campylobacterota</taxon>
        <taxon>Epsilonproteobacteria</taxon>
        <taxon>Campylobacterales</taxon>
        <taxon>Helicobacteraceae</taxon>
        <taxon>Helicobacter</taxon>
    </lineage>
</organism>
<dbReference type="InterPro" id="IPR001123">
    <property type="entry name" value="LeuE-type"/>
</dbReference>
<evidence type="ECO:0000256" key="2">
    <source>
        <dbReference type="ARBA" id="ARBA00022475"/>
    </source>
</evidence>